<feature type="domain" description="DUF6161" evidence="2">
    <location>
        <begin position="198"/>
        <end position="405"/>
    </location>
</feature>
<protein>
    <recommendedName>
        <fullName evidence="2">DUF6161 domain-containing protein</fullName>
    </recommendedName>
</protein>
<keyword evidence="1" id="KW-1133">Transmembrane helix</keyword>
<organism evidence="3 4">
    <name type="scientific">Flavobacterium gawalongense</name>
    <dbReference type="NCBI Taxonomy" id="2594432"/>
    <lineage>
        <taxon>Bacteria</taxon>
        <taxon>Pseudomonadati</taxon>
        <taxon>Bacteroidota</taxon>
        <taxon>Flavobacteriia</taxon>
        <taxon>Flavobacteriales</taxon>
        <taxon>Flavobacteriaceae</taxon>
        <taxon>Flavobacterium</taxon>
    </lineage>
</organism>
<evidence type="ECO:0000313" key="3">
    <source>
        <dbReference type="EMBL" id="TRX05902.1"/>
    </source>
</evidence>
<dbReference type="Pfam" id="PF19658">
    <property type="entry name" value="DUF6161"/>
    <property type="match status" value="1"/>
</dbReference>
<comment type="caution">
    <text evidence="3">The sequence shown here is derived from an EMBL/GenBank/DDBJ whole genome shotgun (WGS) entry which is preliminary data.</text>
</comment>
<reference evidence="3 4" key="1">
    <citation type="submission" date="2019-07" db="EMBL/GenBank/DDBJ databases">
        <title>Novel species of Flavobacterium.</title>
        <authorList>
            <person name="Liu Q."/>
            <person name="Xin Y.-H."/>
        </authorList>
    </citation>
    <scope>NUCLEOTIDE SEQUENCE [LARGE SCALE GENOMIC DNA]</scope>
    <source>
        <strain evidence="3 4">GSP39</strain>
    </source>
</reference>
<evidence type="ECO:0000313" key="4">
    <source>
        <dbReference type="Proteomes" id="UP000318528"/>
    </source>
</evidence>
<keyword evidence="1" id="KW-0472">Membrane</keyword>
<dbReference type="EMBL" id="VJZN01000014">
    <property type="protein sequence ID" value="TRX05902.1"/>
    <property type="molecule type" value="Genomic_DNA"/>
</dbReference>
<evidence type="ECO:0000259" key="2">
    <source>
        <dbReference type="Pfam" id="PF19658"/>
    </source>
</evidence>
<accession>A0ABY3CN09</accession>
<keyword evidence="1" id="KW-0812">Transmembrane</keyword>
<feature type="transmembrane region" description="Helical" evidence="1">
    <location>
        <begin position="286"/>
        <end position="305"/>
    </location>
</feature>
<dbReference type="InterPro" id="IPR046159">
    <property type="entry name" value="DUF6161"/>
</dbReference>
<name>A0ABY3CN09_9FLAO</name>
<dbReference type="RefSeq" id="WP_143387499.1">
    <property type="nucleotide sequence ID" value="NZ_VJZM01000014.1"/>
</dbReference>
<sequence length="419" mass="48466">MTNLELKRIISESKQADLYKSQVFKFEFPYLNSSQSYTGLSAAFVFVNQQLKGWASLNNIPIQFNNSVTYFTLVRDSIIAYANNYAQQDLPNIQQYISSVLQAIQNVRNQPFLYNMPEVDFLIKLYKDLPNSFASAHAVIVGDVNYSLINSKDSLIGMLMAYEFIQKDSSNILERRNSEKKSMASLRNDFIKYISETEKETAKQIEDSEKKYLEQVKTIEEIKSERVATIDEWFETSKTDFSTFYNGSNENISALENTYKELLSLKKPADYWKERATELKKEGDKFFTWLLVLVGFAVVTLYFLLWLTPEGMQKAFFNDDRSLAIRWSVIYVTFISFLFFAIKAVMKSMFSAYHLSRDAEERQRLTYVYLAMIKDSSIEKEDRHLVMQSLFSRADTGLLKEDSSPTMPGTGGLLDILKK</sequence>
<dbReference type="Proteomes" id="UP000318528">
    <property type="component" value="Unassembled WGS sequence"/>
</dbReference>
<keyword evidence="4" id="KW-1185">Reference proteome</keyword>
<gene>
    <name evidence="3" type="ORF">FNW12_09795</name>
</gene>
<evidence type="ECO:0000256" key="1">
    <source>
        <dbReference type="SAM" id="Phobius"/>
    </source>
</evidence>
<feature type="transmembrane region" description="Helical" evidence="1">
    <location>
        <begin position="325"/>
        <end position="346"/>
    </location>
</feature>
<proteinExistence type="predicted"/>